<gene>
    <name evidence="2" type="ORF">C5612_12115</name>
</gene>
<evidence type="ECO:0000313" key="2">
    <source>
        <dbReference type="EMBL" id="PQP03970.1"/>
    </source>
</evidence>
<dbReference type="AlphaFoldDB" id="A0A2S8HN30"/>
<name>A0A2S8HN30_9PSED</name>
<dbReference type="Proteomes" id="UP000239687">
    <property type="component" value="Unassembled WGS sequence"/>
</dbReference>
<evidence type="ECO:0008006" key="4">
    <source>
        <dbReference type="Google" id="ProtNLM"/>
    </source>
</evidence>
<evidence type="ECO:0000256" key="1">
    <source>
        <dbReference type="SAM" id="SignalP"/>
    </source>
</evidence>
<dbReference type="RefSeq" id="WP_105341905.1">
    <property type="nucleotide sequence ID" value="NZ_PUIN01000006.1"/>
</dbReference>
<comment type="caution">
    <text evidence="2">The sequence shown here is derived from an EMBL/GenBank/DDBJ whole genome shotgun (WGS) entry which is preliminary data.</text>
</comment>
<keyword evidence="1" id="KW-0732">Signal</keyword>
<dbReference type="EMBL" id="PUIN01000006">
    <property type="protein sequence ID" value="PQP03970.1"/>
    <property type="molecule type" value="Genomic_DNA"/>
</dbReference>
<evidence type="ECO:0000313" key="3">
    <source>
        <dbReference type="Proteomes" id="UP000239687"/>
    </source>
</evidence>
<accession>A0A2S8HN30</accession>
<feature type="chain" id="PRO_5015679191" description="Lipoprotein" evidence="1">
    <location>
        <begin position="24"/>
        <end position="113"/>
    </location>
</feature>
<reference evidence="2 3" key="1">
    <citation type="submission" date="2018-02" db="EMBL/GenBank/DDBJ databases">
        <title>Draft genome sequencing of Pseudomonas frederiksbergensis 11-D3.</title>
        <authorList>
            <person name="Zheng B.-X."/>
        </authorList>
    </citation>
    <scope>NUCLEOTIDE SEQUENCE [LARGE SCALE GENOMIC DNA]</scope>
    <source>
        <strain evidence="2 3">11-D3</strain>
    </source>
</reference>
<feature type="signal peptide" evidence="1">
    <location>
        <begin position="1"/>
        <end position="23"/>
    </location>
</feature>
<proteinExistence type="predicted"/>
<organism evidence="2 3">
    <name type="scientific">Pseudomonas frederiksbergensis</name>
    <dbReference type="NCBI Taxonomy" id="104087"/>
    <lineage>
        <taxon>Bacteria</taxon>
        <taxon>Pseudomonadati</taxon>
        <taxon>Pseudomonadota</taxon>
        <taxon>Gammaproteobacteria</taxon>
        <taxon>Pseudomonadales</taxon>
        <taxon>Pseudomonadaceae</taxon>
        <taxon>Pseudomonas</taxon>
    </lineage>
</organism>
<protein>
    <recommendedName>
        <fullName evidence="4">Lipoprotein</fullName>
    </recommendedName>
</protein>
<sequence length="113" mass="12230">MEVRNKYAAGMLCVLTIATAQCAYSSATDESVENASLLCKILDGNDALTQASEFSAEDRTVNISVDRSPEQAKKLCPEISAIVEYHEMTFTQGWTVQITSPDSGYDVVATCPL</sequence>